<feature type="compositionally biased region" description="Polar residues" evidence="5">
    <location>
        <begin position="366"/>
        <end position="377"/>
    </location>
</feature>
<evidence type="ECO:0000256" key="1">
    <source>
        <dbReference type="ARBA" id="ARBA00007996"/>
    </source>
</evidence>
<protein>
    <submittedName>
        <fullName evidence="7">Uncharacterized protein LOC100897609</fullName>
    </submittedName>
</protein>
<dbReference type="Gene3D" id="3.40.50.150">
    <property type="entry name" value="Vaccinia Virus protein VP39"/>
    <property type="match status" value="1"/>
</dbReference>
<dbReference type="Proteomes" id="UP000694867">
    <property type="component" value="Unplaced"/>
</dbReference>
<evidence type="ECO:0000313" key="7">
    <source>
        <dbReference type="RefSeq" id="XP_003747362.2"/>
    </source>
</evidence>
<feature type="region of interest" description="Disordered" evidence="5">
    <location>
        <begin position="341"/>
        <end position="483"/>
    </location>
</feature>
<gene>
    <name evidence="7" type="primary">LOC100897609</name>
</gene>
<keyword evidence="2" id="KW-0489">Methyltransferase</keyword>
<evidence type="ECO:0000256" key="3">
    <source>
        <dbReference type="ARBA" id="ARBA00022679"/>
    </source>
</evidence>
<comment type="similarity">
    <text evidence="1">Belongs to the class I-like SAM-binding methyltransferase superfamily. NNMT/PNMT/TEMT family.</text>
</comment>
<feature type="compositionally biased region" description="Acidic residues" evidence="5">
    <location>
        <begin position="433"/>
        <end position="464"/>
    </location>
</feature>
<dbReference type="PANTHER" id="PTHR10867:SF17">
    <property type="entry name" value="NICOTINAMIDE N-METHYLTRANSFERASE"/>
    <property type="match status" value="1"/>
</dbReference>
<dbReference type="GO" id="GO:0005829">
    <property type="term" value="C:cytosol"/>
    <property type="evidence" value="ECO:0007669"/>
    <property type="project" value="TreeGrafter"/>
</dbReference>
<reference evidence="7" key="1">
    <citation type="submission" date="2025-08" db="UniProtKB">
        <authorList>
            <consortium name="RefSeq"/>
        </authorList>
    </citation>
    <scope>IDENTIFICATION</scope>
</reference>
<name>A0AAJ6VZZ9_9ACAR</name>
<keyword evidence="3" id="KW-0808">Transferase</keyword>
<dbReference type="GeneID" id="100897609"/>
<dbReference type="RefSeq" id="XP_003747362.2">
    <property type="nucleotide sequence ID" value="XM_003747314.2"/>
</dbReference>
<evidence type="ECO:0000256" key="5">
    <source>
        <dbReference type="SAM" id="MobiDB-lite"/>
    </source>
</evidence>
<feature type="region of interest" description="Disordered" evidence="5">
    <location>
        <begin position="162"/>
        <end position="184"/>
    </location>
</feature>
<dbReference type="Pfam" id="PF01234">
    <property type="entry name" value="NNMT_PNMT_TEMT"/>
    <property type="match status" value="2"/>
</dbReference>
<accession>A0AAJ6VZZ9</accession>
<dbReference type="AlphaFoldDB" id="A0AAJ6VZZ9"/>
<dbReference type="InterPro" id="IPR000940">
    <property type="entry name" value="NNMT_TEMT_trans"/>
</dbReference>
<evidence type="ECO:0000256" key="4">
    <source>
        <dbReference type="ARBA" id="ARBA00022691"/>
    </source>
</evidence>
<feature type="compositionally biased region" description="Polar residues" evidence="5">
    <location>
        <begin position="164"/>
        <end position="176"/>
    </location>
</feature>
<feature type="compositionally biased region" description="Acidic residues" evidence="5">
    <location>
        <begin position="405"/>
        <end position="414"/>
    </location>
</feature>
<sequence>MAINHISSGEIIKPTLFLEKKLRPQLKQFLDRLSGFVKSVDVSKLRKPLRCLDFGCGPSVWSALCLARIADEIVFAEYVTSNRKEVYKWLKHEKGCRDWSVASSLVGDLEKIPTRQVEERLRKKSCSVVPCDIHAQSIIQRPRKGSQSLCFYSGPDDLSKNNDDLQTPSNANSSRHTPSHHSAEFPPGGYEEDLFDIVLSSCCLECACFDELCYKKSVRRLAERTAWGGYLVLVGVMECPRCGPGRSFPRLSLTPDIIKQAVVSANCVVESFETFFVSAERIKNVGLILSKYINTPFHDVVRREPITTVDTSIYIRDSRRNRTSRDKHLDELIQWAKANREKLSAEGSEPTTKTPAISADSEHSDTVTSESATSTPTEDTDCEDDSDGRQVEPSDGNTSRSGSECDNDEEDESTTDIPEGSGEIPATTPNFESENDIVTEPDEDEEEPDSTELFDVINEDEYDPEYDKEPPKPLSSNEIETKR</sequence>
<keyword evidence="6" id="KW-1185">Reference proteome</keyword>
<dbReference type="KEGG" id="goe:100897609"/>
<dbReference type="GO" id="GO:0032259">
    <property type="term" value="P:methylation"/>
    <property type="evidence" value="ECO:0007669"/>
    <property type="project" value="UniProtKB-KW"/>
</dbReference>
<evidence type="ECO:0000313" key="6">
    <source>
        <dbReference type="Proteomes" id="UP000694867"/>
    </source>
</evidence>
<feature type="compositionally biased region" description="Polar residues" evidence="5">
    <location>
        <begin position="474"/>
        <end position="483"/>
    </location>
</feature>
<dbReference type="PANTHER" id="PTHR10867">
    <property type="entry name" value="NNMT/PNMT/TEMT FAMILY MEMBER"/>
    <property type="match status" value="1"/>
</dbReference>
<dbReference type="GO" id="GO:0008170">
    <property type="term" value="F:N-methyltransferase activity"/>
    <property type="evidence" value="ECO:0007669"/>
    <property type="project" value="TreeGrafter"/>
</dbReference>
<evidence type="ECO:0000256" key="2">
    <source>
        <dbReference type="ARBA" id="ARBA00022603"/>
    </source>
</evidence>
<keyword evidence="4" id="KW-0949">S-adenosyl-L-methionine</keyword>
<feature type="compositionally biased region" description="Polar residues" evidence="5">
    <location>
        <begin position="395"/>
        <end position="404"/>
    </location>
</feature>
<dbReference type="InterPro" id="IPR029063">
    <property type="entry name" value="SAM-dependent_MTases_sf"/>
</dbReference>
<proteinExistence type="inferred from homology"/>
<dbReference type="SUPFAM" id="SSF53335">
    <property type="entry name" value="S-adenosyl-L-methionine-dependent methyltransferases"/>
    <property type="match status" value="1"/>
</dbReference>
<dbReference type="PROSITE" id="PS51681">
    <property type="entry name" value="SAM_MT_NNMT_PNMT_TEMT"/>
    <property type="match status" value="1"/>
</dbReference>
<organism evidence="6 7">
    <name type="scientific">Galendromus occidentalis</name>
    <name type="common">western predatory mite</name>
    <dbReference type="NCBI Taxonomy" id="34638"/>
    <lineage>
        <taxon>Eukaryota</taxon>
        <taxon>Metazoa</taxon>
        <taxon>Ecdysozoa</taxon>
        <taxon>Arthropoda</taxon>
        <taxon>Chelicerata</taxon>
        <taxon>Arachnida</taxon>
        <taxon>Acari</taxon>
        <taxon>Parasitiformes</taxon>
        <taxon>Mesostigmata</taxon>
        <taxon>Gamasina</taxon>
        <taxon>Phytoseioidea</taxon>
        <taxon>Phytoseiidae</taxon>
        <taxon>Typhlodrominae</taxon>
        <taxon>Galendromus</taxon>
    </lineage>
</organism>